<organism evidence="2 3">
    <name type="scientific">Portunus trituberculatus</name>
    <name type="common">Swimming crab</name>
    <name type="synonym">Neptunus trituberculatus</name>
    <dbReference type="NCBI Taxonomy" id="210409"/>
    <lineage>
        <taxon>Eukaryota</taxon>
        <taxon>Metazoa</taxon>
        <taxon>Ecdysozoa</taxon>
        <taxon>Arthropoda</taxon>
        <taxon>Crustacea</taxon>
        <taxon>Multicrustacea</taxon>
        <taxon>Malacostraca</taxon>
        <taxon>Eumalacostraca</taxon>
        <taxon>Eucarida</taxon>
        <taxon>Decapoda</taxon>
        <taxon>Pleocyemata</taxon>
        <taxon>Brachyura</taxon>
        <taxon>Eubrachyura</taxon>
        <taxon>Portunoidea</taxon>
        <taxon>Portunidae</taxon>
        <taxon>Portuninae</taxon>
        <taxon>Portunus</taxon>
    </lineage>
</organism>
<evidence type="ECO:0000256" key="1">
    <source>
        <dbReference type="SAM" id="MobiDB-lite"/>
    </source>
</evidence>
<feature type="compositionally biased region" description="Polar residues" evidence="1">
    <location>
        <begin position="20"/>
        <end position="30"/>
    </location>
</feature>
<dbReference type="EMBL" id="VSRR010001895">
    <property type="protein sequence ID" value="MPC28333.1"/>
    <property type="molecule type" value="Genomic_DNA"/>
</dbReference>
<feature type="compositionally biased region" description="Basic and acidic residues" evidence="1">
    <location>
        <begin position="66"/>
        <end position="81"/>
    </location>
</feature>
<feature type="compositionally biased region" description="Gly residues" evidence="1">
    <location>
        <begin position="1"/>
        <end position="10"/>
    </location>
</feature>
<name>A0A5B7E4Y2_PORTR</name>
<gene>
    <name evidence="2" type="ORF">E2C01_021534</name>
</gene>
<dbReference type="AlphaFoldDB" id="A0A5B7E4Y2"/>
<proteinExistence type="predicted"/>
<protein>
    <submittedName>
        <fullName evidence="2">Uncharacterized protein</fullName>
    </submittedName>
</protein>
<accession>A0A5B7E4Y2</accession>
<keyword evidence="3" id="KW-1185">Reference proteome</keyword>
<evidence type="ECO:0000313" key="3">
    <source>
        <dbReference type="Proteomes" id="UP000324222"/>
    </source>
</evidence>
<evidence type="ECO:0000313" key="2">
    <source>
        <dbReference type="EMBL" id="MPC28333.1"/>
    </source>
</evidence>
<feature type="compositionally biased region" description="Pro residues" evidence="1">
    <location>
        <begin position="48"/>
        <end position="62"/>
    </location>
</feature>
<comment type="caution">
    <text evidence="2">The sequence shown here is derived from an EMBL/GenBank/DDBJ whole genome shotgun (WGS) entry which is preliminary data.</text>
</comment>
<reference evidence="2 3" key="1">
    <citation type="submission" date="2019-05" db="EMBL/GenBank/DDBJ databases">
        <title>Another draft genome of Portunus trituberculatus and its Hox gene families provides insights of decapod evolution.</title>
        <authorList>
            <person name="Jeong J.-H."/>
            <person name="Song I."/>
            <person name="Kim S."/>
            <person name="Choi T."/>
            <person name="Kim D."/>
            <person name="Ryu S."/>
            <person name="Kim W."/>
        </authorList>
    </citation>
    <scope>NUCLEOTIDE SEQUENCE [LARGE SCALE GENOMIC DNA]</scope>
    <source>
        <tissue evidence="2">Muscle</tissue>
    </source>
</reference>
<feature type="region of interest" description="Disordered" evidence="1">
    <location>
        <begin position="1"/>
        <end position="81"/>
    </location>
</feature>
<dbReference type="Proteomes" id="UP000324222">
    <property type="component" value="Unassembled WGS sequence"/>
</dbReference>
<sequence length="81" mass="8766">MSRGTHGGSKGVSYDCDDGLTNSLHEQQGGPSLGELNEAHNDRRVTHQPPPPPPPPLQPLPPHSRHLIDNLATHEKLSVKI</sequence>